<accession>A0A022PK68</accession>
<dbReference type="AlphaFoldDB" id="A0A022PK68"/>
<evidence type="ECO:0000313" key="3">
    <source>
        <dbReference type="Proteomes" id="UP000023464"/>
    </source>
</evidence>
<evidence type="ECO:0000259" key="1">
    <source>
        <dbReference type="Pfam" id="PF21882"/>
    </source>
</evidence>
<dbReference type="Proteomes" id="UP000023464">
    <property type="component" value="Unassembled WGS sequence"/>
</dbReference>
<evidence type="ECO:0000313" key="2">
    <source>
        <dbReference type="EMBL" id="EYU16046.1"/>
    </source>
</evidence>
<dbReference type="PATRIC" id="fig|1393736.3.peg.1401"/>
<dbReference type="Gene3D" id="2.60.40.3940">
    <property type="match status" value="1"/>
</dbReference>
<organism evidence="2 3">
    <name type="scientific">Photorhabdus aegyptia</name>
    <dbReference type="NCBI Taxonomy" id="2805098"/>
    <lineage>
        <taxon>Bacteria</taxon>
        <taxon>Pseudomonadati</taxon>
        <taxon>Pseudomonadota</taxon>
        <taxon>Gammaproteobacteria</taxon>
        <taxon>Enterobacterales</taxon>
        <taxon>Morganellaceae</taxon>
        <taxon>Photorhabdus</taxon>
    </lineage>
</organism>
<protein>
    <recommendedName>
        <fullName evidence="1">Putative tail fiber protein gp53-like C-terminal domain-containing protein</fullName>
    </recommendedName>
</protein>
<sequence>MSTKNDFKAFATSNNANVPNQLDYEAYPRLQVGFPDDRYLPNHILNKVLRQTSTISSVVADFIATESNSDVLDDGNITKLTTQLNKALEQKIKVEVESDNRFIRLNTNTKTSGCILSKTANLFDDQSLRDLSLSGFLRPNGWADLGGLAIHVAHPSAGIQHSRGISFEYGSTSGGQEGFGIHTYAFDKDGKFKGKKRILTEDDRNKAILSVNGWWRCGDTGMIYQWGNVPIDDNQGKIVNLPISFPNGLLSLHVTAISSAPNKNIDTSAYGKPLDKSQIHVSVSSNYRDNDVSSVYFFSIGH</sequence>
<reference evidence="2 3" key="1">
    <citation type="submission" date="2014-03" db="EMBL/GenBank/DDBJ databases">
        <title>Draft Genome of Photorhabdus luminescens BA1, an Egyptian Isolate.</title>
        <authorList>
            <person name="Ghazal S."/>
            <person name="Hurst S.G.IV."/>
            <person name="Morris K."/>
            <person name="Thomas K."/>
            <person name="Tisa L.S."/>
        </authorList>
    </citation>
    <scope>NUCLEOTIDE SEQUENCE [LARGE SCALE GENOMIC DNA]</scope>
    <source>
        <strain evidence="2 3">BA1</strain>
    </source>
</reference>
<dbReference type="Pfam" id="PF21882">
    <property type="entry name" value="Gp53-like_C"/>
    <property type="match status" value="1"/>
</dbReference>
<name>A0A022PK68_9GAMM</name>
<keyword evidence="3" id="KW-1185">Reference proteome</keyword>
<dbReference type="RefSeq" id="WP_051560683.1">
    <property type="nucleotide sequence ID" value="NZ_CAWLTM010000100.1"/>
</dbReference>
<proteinExistence type="predicted"/>
<dbReference type="EMBL" id="JFGV01000015">
    <property type="protein sequence ID" value="EYU16046.1"/>
    <property type="molecule type" value="Genomic_DNA"/>
</dbReference>
<dbReference type="InterPro" id="IPR054075">
    <property type="entry name" value="Gp53-like_C"/>
</dbReference>
<feature type="domain" description="Putative tail fiber protein gp53-like C-terminal" evidence="1">
    <location>
        <begin position="217"/>
        <end position="302"/>
    </location>
</feature>
<gene>
    <name evidence="2" type="ORF">BA1DRAFT_01383</name>
</gene>
<comment type="caution">
    <text evidence="2">The sequence shown here is derived from an EMBL/GenBank/DDBJ whole genome shotgun (WGS) entry which is preliminary data.</text>
</comment>